<feature type="region of interest" description="Disordered" evidence="1">
    <location>
        <begin position="81"/>
        <end position="106"/>
    </location>
</feature>
<proteinExistence type="predicted"/>
<evidence type="ECO:0000313" key="2">
    <source>
        <dbReference type="EMBL" id="KAG2586257.1"/>
    </source>
</evidence>
<protein>
    <submittedName>
        <fullName evidence="2">Uncharacterized protein</fullName>
    </submittedName>
</protein>
<dbReference type="AlphaFoldDB" id="A0A8T0RJQ0"/>
<gene>
    <name evidence="2" type="ORF">PVAP13_5NG031700</name>
</gene>
<name>A0A8T0RJQ0_PANVG</name>
<evidence type="ECO:0000256" key="1">
    <source>
        <dbReference type="SAM" id="MobiDB-lite"/>
    </source>
</evidence>
<dbReference type="EMBL" id="CM029046">
    <property type="protein sequence ID" value="KAG2586257.1"/>
    <property type="molecule type" value="Genomic_DNA"/>
</dbReference>
<feature type="region of interest" description="Disordered" evidence="1">
    <location>
        <begin position="124"/>
        <end position="150"/>
    </location>
</feature>
<evidence type="ECO:0000313" key="3">
    <source>
        <dbReference type="Proteomes" id="UP000823388"/>
    </source>
</evidence>
<comment type="caution">
    <text evidence="2">The sequence shown here is derived from an EMBL/GenBank/DDBJ whole genome shotgun (WGS) entry which is preliminary data.</text>
</comment>
<organism evidence="2 3">
    <name type="scientific">Panicum virgatum</name>
    <name type="common">Blackwell switchgrass</name>
    <dbReference type="NCBI Taxonomy" id="38727"/>
    <lineage>
        <taxon>Eukaryota</taxon>
        <taxon>Viridiplantae</taxon>
        <taxon>Streptophyta</taxon>
        <taxon>Embryophyta</taxon>
        <taxon>Tracheophyta</taxon>
        <taxon>Spermatophyta</taxon>
        <taxon>Magnoliopsida</taxon>
        <taxon>Liliopsida</taxon>
        <taxon>Poales</taxon>
        <taxon>Poaceae</taxon>
        <taxon>PACMAD clade</taxon>
        <taxon>Panicoideae</taxon>
        <taxon>Panicodae</taxon>
        <taxon>Paniceae</taxon>
        <taxon>Panicinae</taxon>
        <taxon>Panicum</taxon>
        <taxon>Panicum sect. Hiantes</taxon>
    </lineage>
</organism>
<sequence length="171" mass="18151">MAGDSDDGRLRPAEVLEYEHIIQVCFDKKKVQPPARHTQAAAARPLLPLVPPRCLPPRVPFVPHLVGDRRASPLALPFALPRVGVSPPPPPDRHHSSTPHSLSPHPQPAALLFLAEAATGAPARASDTARTCSHSRRATTKVAVAASRRAGVSVPARGCMRKAPAAAARTR</sequence>
<dbReference type="Proteomes" id="UP000823388">
    <property type="component" value="Chromosome 5N"/>
</dbReference>
<reference evidence="2" key="1">
    <citation type="submission" date="2020-05" db="EMBL/GenBank/DDBJ databases">
        <title>WGS assembly of Panicum virgatum.</title>
        <authorList>
            <person name="Lovell J.T."/>
            <person name="Jenkins J."/>
            <person name="Shu S."/>
            <person name="Juenger T.E."/>
            <person name="Schmutz J."/>
        </authorList>
    </citation>
    <scope>NUCLEOTIDE SEQUENCE</scope>
    <source>
        <strain evidence="2">AP13</strain>
    </source>
</reference>
<keyword evidence="3" id="KW-1185">Reference proteome</keyword>
<accession>A0A8T0RJQ0</accession>